<evidence type="ECO:0000313" key="1">
    <source>
        <dbReference type="EMBL" id="GAG86847.1"/>
    </source>
</evidence>
<name>X1C0G6_9ZZZZ</name>
<proteinExistence type="predicted"/>
<comment type="caution">
    <text evidence="1">The sequence shown here is derived from an EMBL/GenBank/DDBJ whole genome shotgun (WGS) entry which is preliminary data.</text>
</comment>
<accession>X1C0G6</accession>
<dbReference type="EMBL" id="BART01012908">
    <property type="protein sequence ID" value="GAG86847.1"/>
    <property type="molecule type" value="Genomic_DNA"/>
</dbReference>
<feature type="non-terminal residue" evidence="1">
    <location>
        <position position="1"/>
    </location>
</feature>
<feature type="non-terminal residue" evidence="1">
    <location>
        <position position="257"/>
    </location>
</feature>
<protein>
    <recommendedName>
        <fullName evidence="2">Adhesin domain-containing protein</fullName>
    </recommendedName>
</protein>
<evidence type="ECO:0008006" key="2">
    <source>
        <dbReference type="Google" id="ProtNLM"/>
    </source>
</evidence>
<organism evidence="1">
    <name type="scientific">marine sediment metagenome</name>
    <dbReference type="NCBI Taxonomy" id="412755"/>
    <lineage>
        <taxon>unclassified sequences</taxon>
        <taxon>metagenomes</taxon>
        <taxon>ecological metagenomes</taxon>
    </lineage>
</organism>
<reference evidence="1" key="1">
    <citation type="journal article" date="2014" name="Front. Microbiol.">
        <title>High frequency of phylogenetically diverse reductive dehalogenase-homologous genes in deep subseafloor sedimentary metagenomes.</title>
        <authorList>
            <person name="Kawai M."/>
            <person name="Futagami T."/>
            <person name="Toyoda A."/>
            <person name="Takaki Y."/>
            <person name="Nishi S."/>
            <person name="Hori S."/>
            <person name="Arai W."/>
            <person name="Tsubouchi T."/>
            <person name="Morono Y."/>
            <person name="Uchiyama I."/>
            <person name="Ito T."/>
            <person name="Fujiyama A."/>
            <person name="Inagaki F."/>
            <person name="Takami H."/>
        </authorList>
    </citation>
    <scope>NUCLEOTIDE SEQUENCE</scope>
    <source>
        <strain evidence="1">Expedition CK06-06</strain>
    </source>
</reference>
<dbReference type="AlphaFoldDB" id="X1C0G6"/>
<sequence length="257" mass="28555">EYAPDNSISIEKLNLNVDIGDVEIKYVTTPVEFYVKIQVDIEMVGQLVAGKKYSDYFSVVWDITSPSPTFTMLFTSDTWFDPSILLTQYVDIVITLNANILFDINITINEKGNVHLIVPYGVTTNNVDIYTNEGDVLYDFRYCTLEGNIIGIANEGNIELMAYASTFNNVDGNTNVGNILYDFQYCTLEGNITGIANEGDIDLLACNPEYTRNTAWTYNSISGDITIDIIHSNHSKIMNATITGSVVGNDFGHTTLN</sequence>
<gene>
    <name evidence="1" type="ORF">S01H4_26682</name>
</gene>